<dbReference type="SUPFAM" id="SSF52540">
    <property type="entry name" value="P-loop containing nucleoside triphosphate hydrolases"/>
    <property type="match status" value="1"/>
</dbReference>
<dbReference type="Proteomes" id="UP000831327">
    <property type="component" value="Chromosome"/>
</dbReference>
<dbReference type="InterPro" id="IPR013611">
    <property type="entry name" value="Transp-assoc_OB_typ2"/>
</dbReference>
<dbReference type="Pfam" id="PF08402">
    <property type="entry name" value="TOBE_2"/>
    <property type="match status" value="1"/>
</dbReference>
<reference evidence="5 6" key="1">
    <citation type="journal article" date="2016" name="Microbes Environ.">
        <title>Phylogenetically diverse aerobic anoxygenic phototrophic bacteria isolated from epilithic biofilms in Tama river, Japan.</title>
        <authorList>
            <person name="Hirose S."/>
            <person name="Matsuura K."/>
            <person name="Haruta S."/>
        </authorList>
    </citation>
    <scope>NUCLEOTIDE SEQUENCE [LARGE SCALE GENOMIC DNA]</scope>
    <source>
        <strain evidence="5 6">S08</strain>
    </source>
</reference>
<protein>
    <submittedName>
        <fullName evidence="5">Fe3+/spermidine/putrescine ABC transporter ATP-binding protein</fullName>
    </submittedName>
</protein>
<gene>
    <name evidence="5" type="ORF">Rmf_51170</name>
</gene>
<sequence>MTHLLLERLTKRYGAQTVVDGLELDVARGECIALLGPSGCGKTTTLRMVAGYVSPDAGRIVVDGRAIERAPPHKRNIGMVFQNYALFPHMTAAGNVAFGLEMQGIGRAERDARVTEALAMVGLAAFAARYPAQLSGGQQQRVALARALVIRPALLLLDEPLSNLDAGLRVEMRQEIAALRRRTGITTLFVTHDQEEALALADRIAVMHQGRIVECAPPEELTERPRHVFTAGFLGARTVLPGRFADGLFQAAPGLAIAPPADAPARPTHLVLRAARLRLAADDGTLLAAPGRIAEAAWLGDEIHYEVMLDAGPRIRVLRPTTEPALPPGTAVTLAAGADALTFLDDFGDTP</sequence>
<proteinExistence type="predicted"/>
<name>A0ABN6PCX5_9PROT</name>
<dbReference type="PANTHER" id="PTHR42781:SF4">
    <property type="entry name" value="SPERMIDINE_PUTRESCINE IMPORT ATP-BINDING PROTEIN POTA"/>
    <property type="match status" value="1"/>
</dbReference>
<dbReference type="Gene3D" id="3.40.50.300">
    <property type="entry name" value="P-loop containing nucleotide triphosphate hydrolases"/>
    <property type="match status" value="1"/>
</dbReference>
<keyword evidence="3 5" id="KW-0067">ATP-binding</keyword>
<dbReference type="RefSeq" id="WP_244457278.1">
    <property type="nucleotide sequence ID" value="NZ_AP025637.1"/>
</dbReference>
<dbReference type="InterPro" id="IPR003439">
    <property type="entry name" value="ABC_transporter-like_ATP-bd"/>
</dbReference>
<evidence type="ECO:0000313" key="6">
    <source>
        <dbReference type="Proteomes" id="UP000831327"/>
    </source>
</evidence>
<dbReference type="InterPro" id="IPR003593">
    <property type="entry name" value="AAA+_ATPase"/>
</dbReference>
<dbReference type="PROSITE" id="PS50893">
    <property type="entry name" value="ABC_TRANSPORTER_2"/>
    <property type="match status" value="1"/>
</dbReference>
<dbReference type="PROSITE" id="PS00211">
    <property type="entry name" value="ABC_TRANSPORTER_1"/>
    <property type="match status" value="1"/>
</dbReference>
<feature type="domain" description="ABC transporter" evidence="4">
    <location>
        <begin position="4"/>
        <end position="234"/>
    </location>
</feature>
<dbReference type="GO" id="GO:0005524">
    <property type="term" value="F:ATP binding"/>
    <property type="evidence" value="ECO:0007669"/>
    <property type="project" value="UniProtKB-KW"/>
</dbReference>
<evidence type="ECO:0000256" key="3">
    <source>
        <dbReference type="ARBA" id="ARBA00022840"/>
    </source>
</evidence>
<dbReference type="EMBL" id="AP025637">
    <property type="protein sequence ID" value="BDG75188.1"/>
    <property type="molecule type" value="Genomic_DNA"/>
</dbReference>
<dbReference type="InterPro" id="IPR008995">
    <property type="entry name" value="Mo/tungstate-bd_C_term_dom"/>
</dbReference>
<evidence type="ECO:0000256" key="1">
    <source>
        <dbReference type="ARBA" id="ARBA00022448"/>
    </source>
</evidence>
<organism evidence="5 6">
    <name type="scientific">Roseomonas fluvialis</name>
    <dbReference type="NCBI Taxonomy" id="1750527"/>
    <lineage>
        <taxon>Bacteria</taxon>
        <taxon>Pseudomonadati</taxon>
        <taxon>Pseudomonadota</taxon>
        <taxon>Alphaproteobacteria</taxon>
        <taxon>Acetobacterales</taxon>
        <taxon>Roseomonadaceae</taxon>
        <taxon>Roseomonas</taxon>
    </lineage>
</organism>
<dbReference type="InterPro" id="IPR027417">
    <property type="entry name" value="P-loop_NTPase"/>
</dbReference>
<dbReference type="SUPFAM" id="SSF50331">
    <property type="entry name" value="MOP-like"/>
    <property type="match status" value="1"/>
</dbReference>
<keyword evidence="1" id="KW-0813">Transport</keyword>
<dbReference type="Pfam" id="PF00005">
    <property type="entry name" value="ABC_tran"/>
    <property type="match status" value="1"/>
</dbReference>
<dbReference type="PANTHER" id="PTHR42781">
    <property type="entry name" value="SPERMIDINE/PUTRESCINE IMPORT ATP-BINDING PROTEIN POTA"/>
    <property type="match status" value="1"/>
</dbReference>
<accession>A0ABN6PCX5</accession>
<evidence type="ECO:0000313" key="5">
    <source>
        <dbReference type="EMBL" id="BDG75188.1"/>
    </source>
</evidence>
<dbReference type="InterPro" id="IPR050093">
    <property type="entry name" value="ABC_SmlMolc_Importer"/>
</dbReference>
<dbReference type="SMART" id="SM00382">
    <property type="entry name" value="AAA"/>
    <property type="match status" value="1"/>
</dbReference>
<evidence type="ECO:0000259" key="4">
    <source>
        <dbReference type="PROSITE" id="PS50893"/>
    </source>
</evidence>
<dbReference type="InterPro" id="IPR017871">
    <property type="entry name" value="ABC_transporter-like_CS"/>
</dbReference>
<keyword evidence="2" id="KW-0547">Nucleotide-binding</keyword>
<keyword evidence="6" id="KW-1185">Reference proteome</keyword>
<evidence type="ECO:0000256" key="2">
    <source>
        <dbReference type="ARBA" id="ARBA00022741"/>
    </source>
</evidence>